<feature type="region of interest" description="Disordered" evidence="1">
    <location>
        <begin position="525"/>
        <end position="569"/>
    </location>
</feature>
<dbReference type="Gene3D" id="2.30.29.30">
    <property type="entry name" value="Pleckstrin-homology domain (PH domain)/Phosphotyrosine-binding domain (PTB)"/>
    <property type="match status" value="1"/>
</dbReference>
<dbReference type="SMART" id="SM00295">
    <property type="entry name" value="B41"/>
    <property type="match status" value="1"/>
</dbReference>
<feature type="domain" description="Band 4.1" evidence="2">
    <location>
        <begin position="105"/>
        <end position="911"/>
    </location>
</feature>
<dbReference type="PANTHER" id="PTHR16160:SF13">
    <property type="entry name" value="FERMITIN 2-RELATED"/>
    <property type="match status" value="1"/>
</dbReference>
<dbReference type="AlphaFoldDB" id="A0AAV2TKC5"/>
<dbReference type="GO" id="GO:0030055">
    <property type="term" value="C:cell-substrate junction"/>
    <property type="evidence" value="ECO:0007669"/>
    <property type="project" value="TreeGrafter"/>
</dbReference>
<dbReference type="Proteomes" id="UP001497525">
    <property type="component" value="Unassembled WGS sequence"/>
</dbReference>
<feature type="region of interest" description="Disordered" evidence="1">
    <location>
        <begin position="835"/>
        <end position="867"/>
    </location>
</feature>
<dbReference type="Gene3D" id="1.20.80.10">
    <property type="match status" value="1"/>
</dbReference>
<dbReference type="InterPro" id="IPR014352">
    <property type="entry name" value="FERM/acyl-CoA-bd_prot_sf"/>
</dbReference>
<dbReference type="Gene3D" id="3.10.20.90">
    <property type="entry name" value="Phosphatidylinositol 3-kinase Catalytic Subunit, Chain A, domain 1"/>
    <property type="match status" value="2"/>
</dbReference>
<evidence type="ECO:0000256" key="1">
    <source>
        <dbReference type="SAM" id="MobiDB-lite"/>
    </source>
</evidence>
<dbReference type="PANTHER" id="PTHR16160">
    <property type="entry name" value="FERMITIN 2-RELATED"/>
    <property type="match status" value="1"/>
</dbReference>
<reference evidence="3" key="1">
    <citation type="submission" date="2024-06" db="EMBL/GenBank/DDBJ databases">
        <authorList>
            <person name="Liu X."/>
            <person name="Lenzi L."/>
            <person name="Haldenby T S."/>
            <person name="Uol C."/>
        </authorList>
    </citation>
    <scope>NUCLEOTIDE SEQUENCE</scope>
</reference>
<evidence type="ECO:0000313" key="3">
    <source>
        <dbReference type="EMBL" id="CAL5137768.1"/>
    </source>
</evidence>
<feature type="compositionally biased region" description="Polar residues" evidence="1">
    <location>
        <begin position="192"/>
        <end position="213"/>
    </location>
</feature>
<organism evidence="3 4">
    <name type="scientific">Calicophoron daubneyi</name>
    <name type="common">Rumen fluke</name>
    <name type="synonym">Paramphistomum daubneyi</name>
    <dbReference type="NCBI Taxonomy" id="300641"/>
    <lineage>
        <taxon>Eukaryota</taxon>
        <taxon>Metazoa</taxon>
        <taxon>Spiralia</taxon>
        <taxon>Lophotrochozoa</taxon>
        <taxon>Platyhelminthes</taxon>
        <taxon>Trematoda</taxon>
        <taxon>Digenea</taxon>
        <taxon>Plagiorchiida</taxon>
        <taxon>Pronocephalata</taxon>
        <taxon>Paramphistomoidea</taxon>
        <taxon>Paramphistomidae</taxon>
        <taxon>Calicophoron</taxon>
    </lineage>
</organism>
<dbReference type="SUPFAM" id="SSF47031">
    <property type="entry name" value="Second domain of FERM"/>
    <property type="match status" value="1"/>
</dbReference>
<proteinExistence type="predicted"/>
<gene>
    <name evidence="3" type="ORF">CDAUBV1_LOCUS12254</name>
</gene>
<dbReference type="GO" id="GO:0005178">
    <property type="term" value="F:integrin binding"/>
    <property type="evidence" value="ECO:0007669"/>
    <property type="project" value="TreeGrafter"/>
</dbReference>
<dbReference type="InterPro" id="IPR040790">
    <property type="entry name" value="Kindlin_2_N"/>
</dbReference>
<feature type="region of interest" description="Disordered" evidence="1">
    <location>
        <begin position="192"/>
        <end position="257"/>
    </location>
</feature>
<dbReference type="CDD" id="cd14473">
    <property type="entry name" value="FERM_B-lobe"/>
    <property type="match status" value="1"/>
</dbReference>
<dbReference type="Pfam" id="PF00373">
    <property type="entry name" value="FERM_M"/>
    <property type="match status" value="2"/>
</dbReference>
<feature type="region of interest" description="Disordered" evidence="1">
    <location>
        <begin position="470"/>
        <end position="506"/>
    </location>
</feature>
<protein>
    <recommendedName>
        <fullName evidence="2">Band 4.1 domain-containing protein</fullName>
    </recommendedName>
</protein>
<dbReference type="EMBL" id="CAXLJL010000434">
    <property type="protein sequence ID" value="CAL5137768.1"/>
    <property type="molecule type" value="Genomic_DNA"/>
</dbReference>
<comment type="caution">
    <text evidence="3">The sequence shown here is derived from an EMBL/GenBank/DDBJ whole genome shotgun (WGS) entry which is preliminary data.</text>
</comment>
<dbReference type="Pfam" id="PF18124">
    <property type="entry name" value="Kindlin_2_N"/>
    <property type="match status" value="1"/>
</dbReference>
<dbReference type="InterPro" id="IPR037843">
    <property type="entry name" value="Kindlin/fermitin"/>
</dbReference>
<dbReference type="GO" id="GO:0007229">
    <property type="term" value="P:integrin-mediated signaling pathway"/>
    <property type="evidence" value="ECO:0007669"/>
    <property type="project" value="InterPro"/>
</dbReference>
<sequence>MLADGEYVDGSWLLHVHIDELDIDREVRVQGDWSLGEFLTELTEGLTPPTRKLPSANEISLRTGTPYSGWADYQLWWPVKSRWLTNLRVSLNQYGLHSDAYLRLVPVNGRLRVQLPDLQIRDFVDVNYAEPVFRITVAICRNLNIRHPEELSLAHPVSQNDLKNTRFAPGFTDHRHHALTVLGKRMTFQRSATISGTHPATTKQSPYYNSLNRSNRDNASDTALNTTRKKSTSTSSRCSETLFGPPRVRERRSLGHGGANWYTPVRGNISTLNRLSFSPGSLHTLAFDLRTLEDPYLASSPLVGIEEAFQMGYIVHPNGFIQRLRLNASWLDSSRSLMEQGIDMCPATIDEKERSVDRSETNSPAKEALSAGYWPTLKLQYKYGSYYDLNAKYDEVRINQLYEQAKWSVLSELIEATDDEACLLAALQAHVEIATEQEMNAAFESPSPAPISMNGHDQSDAARDGISPAAKKVLAHSSTSRDTSPIGGYLRHKQNPKLSNSRPMSAAELDSEIDALLDDLANSTMDVTDSSSIGTGRRSRSRRRPTRPLSLSGSPHTRAPQDPGPPQLHDYIKICKPRRFGIKVFRRLFVSVDRLKLSIHKNEEEFKSGSEISEVIYLPGCEVQPDLCLTTEKFSIRLFVPISRTNLPLSAAFSLRSNADTGQNDEDVGLGGRLRRRASLLSLTSLSQFGAAFGLQSTQSSSGGLCGASAAVLGLVNEVILRFTDAKSYTEWLAYLRLATAVPCMGLLTGDEQTDLNDYMPPAEWASVLTRDTFDAECRAITALINLISPSPTKGDQMDSPMQFASLHDRLEKRLVDFLPVRLGLGKIPAKTSEFRKDQTDQTLPRNATLPADGRPPVYSSSTLQSGQHRSNFVRRICIAYSRIQQLSSTQAKLKYISAWEQMPNHGIAFFPARIEVTLPLASLINSENSELSGPRTPVPWLNRPTGGGNVTVSCSRRVEAVGIGPTRVFRCDLNSGEIMASWRLTAIQGWHINWELGELVLLLAPPQQPKSGGQRSVSPAPVSNTCAGRVIIRPVDVSVRIVAEYLGGYAFLSLRSPEKNQCLDESIFYKLTTGYALPLTLAGPKYVIHA</sequence>
<accession>A0AAV2TKC5</accession>
<dbReference type="InterPro" id="IPR019749">
    <property type="entry name" value="Band_41_domain"/>
</dbReference>
<feature type="compositionally biased region" description="Basic residues" evidence="1">
    <location>
        <begin position="537"/>
        <end position="546"/>
    </location>
</feature>
<dbReference type="InterPro" id="IPR019748">
    <property type="entry name" value="FERM_central"/>
</dbReference>
<name>A0AAV2TKC5_CALDB</name>
<evidence type="ECO:0000313" key="4">
    <source>
        <dbReference type="Proteomes" id="UP001497525"/>
    </source>
</evidence>
<evidence type="ECO:0000259" key="2">
    <source>
        <dbReference type="SMART" id="SM00295"/>
    </source>
</evidence>
<dbReference type="InterPro" id="IPR011993">
    <property type="entry name" value="PH-like_dom_sf"/>
</dbReference>
<dbReference type="GO" id="GO:0007160">
    <property type="term" value="P:cell-matrix adhesion"/>
    <property type="evidence" value="ECO:0007669"/>
    <property type="project" value="TreeGrafter"/>
</dbReference>
<dbReference type="InterPro" id="IPR035963">
    <property type="entry name" value="FERM_2"/>
</dbReference>